<gene>
    <name evidence="3" type="ORF">CAAN4_H03466</name>
</gene>
<feature type="coiled-coil region" evidence="1">
    <location>
        <begin position="267"/>
        <end position="297"/>
    </location>
</feature>
<evidence type="ECO:0000256" key="2">
    <source>
        <dbReference type="SAM" id="MobiDB-lite"/>
    </source>
</evidence>
<feature type="compositionally biased region" description="Polar residues" evidence="2">
    <location>
        <begin position="47"/>
        <end position="62"/>
    </location>
</feature>
<dbReference type="EMBL" id="OZ004260">
    <property type="protein sequence ID" value="CAK7920531.1"/>
    <property type="molecule type" value="Genomic_DNA"/>
</dbReference>
<evidence type="ECO:0000313" key="3">
    <source>
        <dbReference type="EMBL" id="CAK7920531.1"/>
    </source>
</evidence>
<name>A0ABP0EM84_9ASCO</name>
<keyword evidence="1" id="KW-0175">Coiled coil</keyword>
<feature type="compositionally biased region" description="Low complexity" evidence="2">
    <location>
        <begin position="24"/>
        <end position="46"/>
    </location>
</feature>
<feature type="region of interest" description="Disordered" evidence="2">
    <location>
        <begin position="23"/>
        <end position="99"/>
    </location>
</feature>
<sequence>MLVTTLRIPKGFSMTRVAWVRQLSSKPPSSASSNTTGTDDNPNTPGATNSTPGKKSSNNVTGSEGKKMRLSESDENHELSSVQETGTLDSRSPSNRASTTSKYISFKDFPRAPAAIRKSSTDSLLGLIDRRAFYSQNEQEQKDIEKNISEATKPVEVRPYHSFQIPKQFLKGHRDDEIERILNEINDYSSSFIPSEFVDLTRPPFAEHPLKRSWSNLMPLNPGLHSISNEYLWEIVPENKLFKSPPFESVQNNKNEDVLFRYKNWEEQKKKEKTKQLQEKLNEQKETDEAVKEFQKNNSFFAVSGGRKKLNRNLVKKFRKLKQEGKLGKNTEDED</sequence>
<evidence type="ECO:0000256" key="1">
    <source>
        <dbReference type="SAM" id="Coils"/>
    </source>
</evidence>
<accession>A0ABP0EM84</accession>
<dbReference type="Proteomes" id="UP001497600">
    <property type="component" value="Chromosome H"/>
</dbReference>
<organism evidence="3 4">
    <name type="scientific">[Candida] anglica</name>
    <dbReference type="NCBI Taxonomy" id="148631"/>
    <lineage>
        <taxon>Eukaryota</taxon>
        <taxon>Fungi</taxon>
        <taxon>Dikarya</taxon>
        <taxon>Ascomycota</taxon>
        <taxon>Saccharomycotina</taxon>
        <taxon>Pichiomycetes</taxon>
        <taxon>Debaryomycetaceae</taxon>
        <taxon>Kurtzmaniella</taxon>
    </lineage>
</organism>
<reference evidence="3 4" key="1">
    <citation type="submission" date="2024-01" db="EMBL/GenBank/DDBJ databases">
        <authorList>
            <consortium name="Genoscope - CEA"/>
            <person name="William W."/>
        </authorList>
    </citation>
    <scope>NUCLEOTIDE SEQUENCE [LARGE SCALE GENOMIC DNA]</scope>
    <source>
        <strain evidence="3 4">29B2s-10</strain>
    </source>
</reference>
<protein>
    <submittedName>
        <fullName evidence="3">Uncharacterized protein</fullName>
    </submittedName>
</protein>
<feature type="compositionally biased region" description="Polar residues" evidence="2">
    <location>
        <begin position="79"/>
        <end position="99"/>
    </location>
</feature>
<feature type="compositionally biased region" description="Basic and acidic residues" evidence="2">
    <location>
        <begin position="64"/>
        <end position="78"/>
    </location>
</feature>
<keyword evidence="4" id="KW-1185">Reference proteome</keyword>
<proteinExistence type="predicted"/>
<evidence type="ECO:0000313" key="4">
    <source>
        <dbReference type="Proteomes" id="UP001497600"/>
    </source>
</evidence>